<name>A0ABX1S628_9PSEU</name>
<evidence type="ECO:0008006" key="3">
    <source>
        <dbReference type="Google" id="ProtNLM"/>
    </source>
</evidence>
<evidence type="ECO:0000313" key="2">
    <source>
        <dbReference type="Proteomes" id="UP000820669"/>
    </source>
</evidence>
<dbReference type="EMBL" id="JAAXLA010000005">
    <property type="protein sequence ID" value="NMH96555.1"/>
    <property type="molecule type" value="Genomic_DNA"/>
</dbReference>
<proteinExistence type="predicted"/>
<sequence>MLAILVLEVISAALAWRDLTRRSDDQIRGKKNLWRAFITINPGNSLVYWVAGRC</sequence>
<evidence type="ECO:0000313" key="1">
    <source>
        <dbReference type="EMBL" id="NMH96555.1"/>
    </source>
</evidence>
<reference evidence="1 2" key="1">
    <citation type="submission" date="2020-04" db="EMBL/GenBank/DDBJ databases">
        <authorList>
            <person name="Klaysubun C."/>
            <person name="Duangmal K."/>
            <person name="Lipun K."/>
        </authorList>
    </citation>
    <scope>NUCLEOTIDE SEQUENCE [LARGE SCALE GENOMIC DNA]</scope>
    <source>
        <strain evidence="1 2">K10HN5</strain>
    </source>
</reference>
<comment type="caution">
    <text evidence="1">The sequence shown here is derived from an EMBL/GenBank/DDBJ whole genome shotgun (WGS) entry which is preliminary data.</text>
</comment>
<accession>A0ABX1S628</accession>
<gene>
    <name evidence="1" type="ORF">HF526_04365</name>
</gene>
<dbReference type="RefSeq" id="WP_169379941.1">
    <property type="nucleotide sequence ID" value="NZ_JAAXLA010000005.1"/>
</dbReference>
<dbReference type="Proteomes" id="UP000820669">
    <property type="component" value="Unassembled WGS sequence"/>
</dbReference>
<organism evidence="1 2">
    <name type="scientific">Pseudonocardia acidicola</name>
    <dbReference type="NCBI Taxonomy" id="2724939"/>
    <lineage>
        <taxon>Bacteria</taxon>
        <taxon>Bacillati</taxon>
        <taxon>Actinomycetota</taxon>
        <taxon>Actinomycetes</taxon>
        <taxon>Pseudonocardiales</taxon>
        <taxon>Pseudonocardiaceae</taxon>
        <taxon>Pseudonocardia</taxon>
    </lineage>
</organism>
<keyword evidence="2" id="KW-1185">Reference proteome</keyword>
<protein>
    <recommendedName>
        <fullName evidence="3">Cardiolipin synthase N-terminal domain-containing protein</fullName>
    </recommendedName>
</protein>